<dbReference type="PANTHER" id="PTHR23523">
    <property type="match status" value="1"/>
</dbReference>
<dbReference type="PANTHER" id="PTHR23523:SF2">
    <property type="entry name" value="2-NITROIMIDAZOLE TRANSPORTER"/>
    <property type="match status" value="1"/>
</dbReference>
<feature type="transmembrane region" description="Helical" evidence="5">
    <location>
        <begin position="284"/>
        <end position="309"/>
    </location>
</feature>
<protein>
    <submittedName>
        <fullName evidence="7">MFS transporter</fullName>
    </submittedName>
</protein>
<dbReference type="EMBL" id="BOPF01000002">
    <property type="protein sequence ID" value="GIJ43268.1"/>
    <property type="molecule type" value="Genomic_DNA"/>
</dbReference>
<feature type="transmembrane region" description="Helical" evidence="5">
    <location>
        <begin position="89"/>
        <end position="107"/>
    </location>
</feature>
<dbReference type="SUPFAM" id="SSF103473">
    <property type="entry name" value="MFS general substrate transporter"/>
    <property type="match status" value="1"/>
</dbReference>
<dbReference type="GO" id="GO:0005886">
    <property type="term" value="C:plasma membrane"/>
    <property type="evidence" value="ECO:0007669"/>
    <property type="project" value="UniProtKB-SubCell"/>
</dbReference>
<feature type="transmembrane region" description="Helical" evidence="5">
    <location>
        <begin position="194"/>
        <end position="216"/>
    </location>
</feature>
<evidence type="ECO:0000256" key="3">
    <source>
        <dbReference type="ARBA" id="ARBA00022989"/>
    </source>
</evidence>
<feature type="transmembrane region" description="Helical" evidence="5">
    <location>
        <begin position="66"/>
        <end position="83"/>
    </location>
</feature>
<evidence type="ECO:0000256" key="2">
    <source>
        <dbReference type="ARBA" id="ARBA00022692"/>
    </source>
</evidence>
<gene>
    <name evidence="7" type="ORF">Val02_01540</name>
</gene>
<feature type="transmembrane region" description="Helical" evidence="5">
    <location>
        <begin position="32"/>
        <end position="54"/>
    </location>
</feature>
<dbReference type="RefSeq" id="WP_203896871.1">
    <property type="nucleotide sequence ID" value="NZ_BOPF01000002.1"/>
</dbReference>
<feature type="transmembrane region" description="Helical" evidence="5">
    <location>
        <begin position="349"/>
        <end position="369"/>
    </location>
</feature>
<feature type="transmembrane region" description="Helical" evidence="5">
    <location>
        <begin position="321"/>
        <end position="343"/>
    </location>
</feature>
<keyword evidence="3 5" id="KW-1133">Transmembrane helix</keyword>
<dbReference type="Gene3D" id="1.20.1250.20">
    <property type="entry name" value="MFS general substrate transporter like domains"/>
    <property type="match status" value="2"/>
</dbReference>
<dbReference type="Pfam" id="PF07690">
    <property type="entry name" value="MFS_1"/>
    <property type="match status" value="1"/>
</dbReference>
<organism evidence="7 8">
    <name type="scientific">Virgisporangium aliadipatigenens</name>
    <dbReference type="NCBI Taxonomy" id="741659"/>
    <lineage>
        <taxon>Bacteria</taxon>
        <taxon>Bacillati</taxon>
        <taxon>Actinomycetota</taxon>
        <taxon>Actinomycetes</taxon>
        <taxon>Micromonosporales</taxon>
        <taxon>Micromonosporaceae</taxon>
        <taxon>Virgisporangium</taxon>
    </lineage>
</organism>
<keyword evidence="8" id="KW-1185">Reference proteome</keyword>
<dbReference type="InterPro" id="IPR036259">
    <property type="entry name" value="MFS_trans_sf"/>
</dbReference>
<feature type="transmembrane region" description="Helical" evidence="5">
    <location>
        <begin position="222"/>
        <end position="247"/>
    </location>
</feature>
<proteinExistence type="predicted"/>
<dbReference type="InterPro" id="IPR020846">
    <property type="entry name" value="MFS_dom"/>
</dbReference>
<keyword evidence="2 5" id="KW-0812">Transmembrane</keyword>
<dbReference type="PROSITE" id="PS50850">
    <property type="entry name" value="MFS"/>
    <property type="match status" value="1"/>
</dbReference>
<evidence type="ECO:0000256" key="1">
    <source>
        <dbReference type="ARBA" id="ARBA00004651"/>
    </source>
</evidence>
<comment type="caution">
    <text evidence="7">The sequence shown here is derived from an EMBL/GenBank/DDBJ whole genome shotgun (WGS) entry which is preliminary data.</text>
</comment>
<dbReference type="AlphaFoldDB" id="A0A8J3YFV6"/>
<feature type="transmembrane region" description="Helical" evidence="5">
    <location>
        <begin position="119"/>
        <end position="140"/>
    </location>
</feature>
<dbReference type="InterPro" id="IPR011701">
    <property type="entry name" value="MFS"/>
</dbReference>
<feature type="transmembrane region" description="Helical" evidence="5">
    <location>
        <begin position="152"/>
        <end position="173"/>
    </location>
</feature>
<dbReference type="GO" id="GO:0022857">
    <property type="term" value="F:transmembrane transporter activity"/>
    <property type="evidence" value="ECO:0007669"/>
    <property type="project" value="InterPro"/>
</dbReference>
<evidence type="ECO:0000313" key="7">
    <source>
        <dbReference type="EMBL" id="GIJ43268.1"/>
    </source>
</evidence>
<comment type="subcellular location">
    <subcellularLocation>
        <location evidence="1">Cell membrane</location>
        <topology evidence="1">Multi-pass membrane protein</topology>
    </subcellularLocation>
</comment>
<dbReference type="Proteomes" id="UP000619260">
    <property type="component" value="Unassembled WGS sequence"/>
</dbReference>
<dbReference type="InterPro" id="IPR052524">
    <property type="entry name" value="MFS_Cyanate_Porter"/>
</dbReference>
<name>A0A8J3YFV6_9ACTN</name>
<sequence length="379" mass="38947">MIAILLVALNLRAAIASVPPLTDVIAADLGLSAPAVGLLTTLPVLCMGAFAPVGPLATQRFRLDRMVAVSVAFILAGTAMRIVENVHVLYASTLFAGVGIAVAGVLLPPIVRARFPSRVGPVTGAYTSVLIGGALLGASLTGPLHSGLGLSWGASLAVWCVPAVLGLTAWLLRAPPAPPTNATRTRWPWRDRRAWAATLFMGTQSLLFYTELAWLAPRYTAIGYGTATAGLLLGLFSLTQVFSAFAVPWMAHRLGRTGPLVALCLVPTTPVLLGLAYAPRSLAWVFVAVLGFGAGGLLALALTIVSGLGRDPGYTAAVSGMAFFVGYLISATGPVLGGVLRAATGGYEAVFASLAALSVVVLGLGLLAGRPERGHPSRP</sequence>
<feature type="transmembrane region" description="Helical" evidence="5">
    <location>
        <begin position="259"/>
        <end position="278"/>
    </location>
</feature>
<evidence type="ECO:0000256" key="4">
    <source>
        <dbReference type="ARBA" id="ARBA00023136"/>
    </source>
</evidence>
<evidence type="ECO:0000256" key="5">
    <source>
        <dbReference type="SAM" id="Phobius"/>
    </source>
</evidence>
<reference evidence="7" key="1">
    <citation type="submission" date="2021-01" db="EMBL/GenBank/DDBJ databases">
        <title>Whole genome shotgun sequence of Virgisporangium aliadipatigenens NBRC 105644.</title>
        <authorList>
            <person name="Komaki H."/>
            <person name="Tamura T."/>
        </authorList>
    </citation>
    <scope>NUCLEOTIDE SEQUENCE</scope>
    <source>
        <strain evidence="7">NBRC 105644</strain>
    </source>
</reference>
<evidence type="ECO:0000313" key="8">
    <source>
        <dbReference type="Proteomes" id="UP000619260"/>
    </source>
</evidence>
<feature type="domain" description="Major facilitator superfamily (MFS) profile" evidence="6">
    <location>
        <begin position="1"/>
        <end position="373"/>
    </location>
</feature>
<evidence type="ECO:0000259" key="6">
    <source>
        <dbReference type="PROSITE" id="PS50850"/>
    </source>
</evidence>
<keyword evidence="4 5" id="KW-0472">Membrane</keyword>
<accession>A0A8J3YFV6</accession>